<accession>A0A183ATG6</accession>
<proteinExistence type="predicted"/>
<dbReference type="WBParaSite" id="ECPE_0001028301-mRNA-1">
    <property type="protein sequence ID" value="ECPE_0001028301-mRNA-1"/>
    <property type="gene ID" value="ECPE_0001028301"/>
</dbReference>
<name>A0A183ATG6_9TREM</name>
<dbReference type="InterPro" id="IPR001372">
    <property type="entry name" value="Dynein_light_chain_typ-1/2"/>
</dbReference>
<protein>
    <submittedName>
        <fullName evidence="3">Dynein light chain</fullName>
    </submittedName>
</protein>
<dbReference type="Proteomes" id="UP000272942">
    <property type="component" value="Unassembled WGS sequence"/>
</dbReference>
<dbReference type="InterPro" id="IPR037177">
    <property type="entry name" value="DLC_sf"/>
</dbReference>
<keyword evidence="2" id="KW-1185">Reference proteome</keyword>
<gene>
    <name evidence="1" type="ORF">ECPE_LOCUS10251</name>
</gene>
<dbReference type="GO" id="GO:0030286">
    <property type="term" value="C:dynein complex"/>
    <property type="evidence" value="ECO:0007669"/>
    <property type="project" value="InterPro"/>
</dbReference>
<dbReference type="AlphaFoldDB" id="A0A183ATG6"/>
<reference evidence="1 2" key="2">
    <citation type="submission" date="2018-11" db="EMBL/GenBank/DDBJ databases">
        <authorList>
            <consortium name="Pathogen Informatics"/>
        </authorList>
    </citation>
    <scope>NUCLEOTIDE SEQUENCE [LARGE SCALE GENOMIC DNA]</scope>
    <source>
        <strain evidence="1 2">Egypt</strain>
    </source>
</reference>
<evidence type="ECO:0000313" key="1">
    <source>
        <dbReference type="EMBL" id="VDP86755.1"/>
    </source>
</evidence>
<evidence type="ECO:0000313" key="3">
    <source>
        <dbReference type="WBParaSite" id="ECPE_0001028301-mRNA-1"/>
    </source>
</evidence>
<dbReference type="EMBL" id="UZAN01048749">
    <property type="protein sequence ID" value="VDP86755.1"/>
    <property type="molecule type" value="Genomic_DNA"/>
</dbReference>
<dbReference type="OrthoDB" id="6237826at2759"/>
<dbReference type="CDD" id="cd21450">
    <property type="entry name" value="DLC-like_DYNLL1-like"/>
    <property type="match status" value="1"/>
</dbReference>
<dbReference type="SUPFAM" id="SSF54648">
    <property type="entry name" value="DLC"/>
    <property type="match status" value="1"/>
</dbReference>
<sequence>MHRRQVGDRTDFIYQSTPNLNDDHSIDQYDFEQSISGTLPKWKSEDQCDASEELSMQSFITKEINPDEDPEMKTFKQQVTRVIHDGLGADMKECNLASQIGKSLEEQYGRTWHVHVSQKTIGCAFGHLPGRLIQLKNKGYFVVAYQTLPTEI</sequence>
<dbReference type="Pfam" id="PF01221">
    <property type="entry name" value="Dynein_light"/>
    <property type="match status" value="1"/>
</dbReference>
<dbReference type="GO" id="GO:0007017">
    <property type="term" value="P:microtubule-based process"/>
    <property type="evidence" value="ECO:0007669"/>
    <property type="project" value="InterPro"/>
</dbReference>
<dbReference type="Gene3D" id="3.30.740.10">
    <property type="entry name" value="Protein Inhibitor Of Neuronal Nitric Oxide Synthase"/>
    <property type="match status" value="1"/>
</dbReference>
<organism evidence="3">
    <name type="scientific">Echinostoma caproni</name>
    <dbReference type="NCBI Taxonomy" id="27848"/>
    <lineage>
        <taxon>Eukaryota</taxon>
        <taxon>Metazoa</taxon>
        <taxon>Spiralia</taxon>
        <taxon>Lophotrochozoa</taxon>
        <taxon>Platyhelminthes</taxon>
        <taxon>Trematoda</taxon>
        <taxon>Digenea</taxon>
        <taxon>Plagiorchiida</taxon>
        <taxon>Echinostomata</taxon>
        <taxon>Echinostomatoidea</taxon>
        <taxon>Echinostomatidae</taxon>
        <taxon>Echinostoma</taxon>
    </lineage>
</organism>
<reference evidence="3" key="1">
    <citation type="submission" date="2016-06" db="UniProtKB">
        <authorList>
            <consortium name="WormBaseParasite"/>
        </authorList>
    </citation>
    <scope>IDENTIFICATION</scope>
</reference>
<evidence type="ECO:0000313" key="2">
    <source>
        <dbReference type="Proteomes" id="UP000272942"/>
    </source>
</evidence>